<keyword evidence="1" id="KW-0812">Transmembrane</keyword>
<dbReference type="RefSeq" id="WP_342732694.1">
    <property type="nucleotide sequence ID" value="NZ_FOHJ01000007.1"/>
</dbReference>
<dbReference type="Proteomes" id="UP000199095">
    <property type="component" value="Unassembled WGS sequence"/>
</dbReference>
<accession>A0A1I0GPV6</accession>
<keyword evidence="1" id="KW-0472">Membrane</keyword>
<protein>
    <submittedName>
        <fullName evidence="2">ABC-2 type transport system permease protein</fullName>
    </submittedName>
</protein>
<feature type="transmembrane region" description="Helical" evidence="1">
    <location>
        <begin position="21"/>
        <end position="39"/>
    </location>
</feature>
<name>A0A1I0GPV6_9BACI</name>
<keyword evidence="1" id="KW-1133">Transmembrane helix</keyword>
<gene>
    <name evidence="2" type="ORF">SAMN05421676_107118</name>
</gene>
<organism evidence="2 3">
    <name type="scientific">Salinibacillus kushneri</name>
    <dbReference type="NCBI Taxonomy" id="237682"/>
    <lineage>
        <taxon>Bacteria</taxon>
        <taxon>Bacillati</taxon>
        <taxon>Bacillota</taxon>
        <taxon>Bacilli</taxon>
        <taxon>Bacillales</taxon>
        <taxon>Bacillaceae</taxon>
        <taxon>Salinibacillus</taxon>
    </lineage>
</organism>
<evidence type="ECO:0000313" key="3">
    <source>
        <dbReference type="Proteomes" id="UP000199095"/>
    </source>
</evidence>
<dbReference type="STRING" id="237682.SAMN05421676_107118"/>
<evidence type="ECO:0000313" key="2">
    <source>
        <dbReference type="EMBL" id="SET73363.1"/>
    </source>
</evidence>
<sequence>MRVWAIMKRIMQQFLRDKRSIALLIIAPMLVLTLIWLVLDGDDYHPEIAVQNLPSSMQEALQKGLEKDLV</sequence>
<reference evidence="3" key="1">
    <citation type="submission" date="2016-10" db="EMBL/GenBank/DDBJ databases">
        <authorList>
            <person name="Varghese N."/>
            <person name="Submissions S."/>
        </authorList>
    </citation>
    <scope>NUCLEOTIDE SEQUENCE [LARGE SCALE GENOMIC DNA]</scope>
    <source>
        <strain evidence="3">CGMCC 1.3566</strain>
    </source>
</reference>
<proteinExistence type="predicted"/>
<dbReference type="AlphaFoldDB" id="A0A1I0GPV6"/>
<dbReference type="EMBL" id="FOHJ01000007">
    <property type="protein sequence ID" value="SET73363.1"/>
    <property type="molecule type" value="Genomic_DNA"/>
</dbReference>
<evidence type="ECO:0000256" key="1">
    <source>
        <dbReference type="SAM" id="Phobius"/>
    </source>
</evidence>
<keyword evidence="3" id="KW-1185">Reference proteome</keyword>